<sequence>MRKFRLTLALLIAAGLSPGILWRSEPQPLDRQAPVDIVRLDIPHAKIGPFRLNAAWQLSSDSPMFGGYSALALRPGRTLVAASDGGRLLFLRREGGALADAYLDRFKRVRDADKSNFDIEAMTLDDVSGRMWMAYEGSNTIERFAPDFEAEARARPPAMRNWSGNTGPEAMVRLSDGRFIVLSEGTGGLFRSAYRGLLFAGDPTDRATPAPVRFGLEGTDGYAPVDMAALPDGRVLILLRKLRWPFPPRFGSAIAIADPARIAAGKPWQARVIARLDAPVPSDNYEGIAVEIGRQGERFVWLISDDNDMQHFQRTLLLRLRWAD</sequence>
<reference evidence="2 3" key="1">
    <citation type="submission" date="2019-05" db="EMBL/GenBank/DDBJ databases">
        <title>Erythrobacter marisflavi sp. nov., isolated from isolated from water of an estuary environment.</title>
        <authorList>
            <person name="Yoon J.-H."/>
        </authorList>
    </citation>
    <scope>NUCLEOTIDE SEQUENCE [LARGE SCALE GENOMIC DNA]</scope>
    <source>
        <strain evidence="2 3">KEM-5</strain>
    </source>
</reference>
<dbReference type="SUPFAM" id="SSF101898">
    <property type="entry name" value="NHL repeat"/>
    <property type="match status" value="1"/>
</dbReference>
<dbReference type="EMBL" id="VCAO01000003">
    <property type="protein sequence ID" value="TMM48256.1"/>
    <property type="molecule type" value="Genomic_DNA"/>
</dbReference>
<accession>A0A5S3P5Q0</accession>
<gene>
    <name evidence="2" type="ORF">FEV51_08185</name>
</gene>
<dbReference type="RefSeq" id="WP_138617757.1">
    <property type="nucleotide sequence ID" value="NZ_VCAO01000003.1"/>
</dbReference>
<keyword evidence="3" id="KW-1185">Reference proteome</keyword>
<dbReference type="PIRSF" id="PIRSF031900">
    <property type="entry name" value="UCP031900"/>
    <property type="match status" value="1"/>
</dbReference>
<dbReference type="OrthoDB" id="9798693at2"/>
<evidence type="ECO:0000259" key="1">
    <source>
        <dbReference type="Pfam" id="PF13449"/>
    </source>
</evidence>
<evidence type="ECO:0000313" key="2">
    <source>
        <dbReference type="EMBL" id="TMM48256.1"/>
    </source>
</evidence>
<evidence type="ECO:0000313" key="3">
    <source>
        <dbReference type="Proteomes" id="UP000309668"/>
    </source>
</evidence>
<name>A0A5S3P5Q0_9SPHN</name>
<protein>
    <submittedName>
        <fullName evidence="2">Esterase-like activity of phytase family protein</fullName>
    </submittedName>
</protein>
<dbReference type="Proteomes" id="UP000309668">
    <property type="component" value="Unassembled WGS sequence"/>
</dbReference>
<dbReference type="InterPro" id="IPR014567">
    <property type="entry name" value="UCP031900"/>
</dbReference>
<dbReference type="Pfam" id="PF13449">
    <property type="entry name" value="Phytase-like"/>
    <property type="match status" value="1"/>
</dbReference>
<dbReference type="AlphaFoldDB" id="A0A5S3P5Q0"/>
<dbReference type="InterPro" id="IPR027372">
    <property type="entry name" value="Phytase-like_dom"/>
</dbReference>
<organism evidence="2 3">
    <name type="scientific">Qipengyuania marisflavi</name>
    <dbReference type="NCBI Taxonomy" id="2486356"/>
    <lineage>
        <taxon>Bacteria</taxon>
        <taxon>Pseudomonadati</taxon>
        <taxon>Pseudomonadota</taxon>
        <taxon>Alphaproteobacteria</taxon>
        <taxon>Sphingomonadales</taxon>
        <taxon>Erythrobacteraceae</taxon>
        <taxon>Qipengyuania</taxon>
    </lineage>
</organism>
<feature type="domain" description="Phytase-like" evidence="1">
    <location>
        <begin position="65"/>
        <end position="307"/>
    </location>
</feature>
<proteinExistence type="predicted"/>
<comment type="caution">
    <text evidence="2">The sequence shown here is derived from an EMBL/GenBank/DDBJ whole genome shotgun (WGS) entry which is preliminary data.</text>
</comment>